<sequence length="321" mass="35641">MDALQGNGQFDELPQLTFAKFWPRVGAILIDLVIVGAVGYVLGMFLFDTLARLGVYARIIGFIIAISYFGVFNSRVGNGQTLAKRWLGLRVVDEHGMCLSLPRSLLRYTAFGIPFFFNYLPIDFQSEPAFVGTLVSLVLFGGTLSIFYLYVFNRRTRQSLHDLVVRSYVVNVKPAGLRLPPVAMWRGHLVVVGLIALLAFGAPLLGELIAHQAAFQPILAVQQQLLQQPHVRSAGFVDGKSFVYRNGESQTSSYLQANLTLDAPMTSDADVARAAARVIRGVYPEKSKQVAIVVRLVYGYNMVIASRWESQTYRYEPGELP</sequence>
<keyword evidence="4 6" id="KW-1133">Transmembrane helix</keyword>
<name>A0A370WVF1_9GAMM</name>
<evidence type="ECO:0000256" key="1">
    <source>
        <dbReference type="ARBA" id="ARBA00004651"/>
    </source>
</evidence>
<dbReference type="InterPro" id="IPR051791">
    <property type="entry name" value="Pra-immunoreactive"/>
</dbReference>
<evidence type="ECO:0000256" key="2">
    <source>
        <dbReference type="ARBA" id="ARBA00022475"/>
    </source>
</evidence>
<dbReference type="GO" id="GO:0005886">
    <property type="term" value="C:plasma membrane"/>
    <property type="evidence" value="ECO:0007669"/>
    <property type="project" value="UniProtKB-SubCell"/>
</dbReference>
<evidence type="ECO:0000313" key="9">
    <source>
        <dbReference type="Proteomes" id="UP000255334"/>
    </source>
</evidence>
<feature type="transmembrane region" description="Helical" evidence="6">
    <location>
        <begin position="25"/>
        <end position="47"/>
    </location>
</feature>
<dbReference type="AlphaFoldDB" id="A0A370WVF1"/>
<keyword evidence="2" id="KW-1003">Cell membrane</keyword>
<protein>
    <submittedName>
        <fullName evidence="8">RDD family protein</fullName>
    </submittedName>
</protein>
<gene>
    <name evidence="8" type="ORF">DWU99_20325</name>
</gene>
<reference evidence="8 9" key="1">
    <citation type="submission" date="2018-07" db="EMBL/GenBank/DDBJ databases">
        <title>Dyella monticola sp. nov. and Dyella psychrodurans sp. nov. isolated from monsoon evergreen broad-leaved forest soil of Dinghu Mountain, China.</title>
        <authorList>
            <person name="Gao Z."/>
            <person name="Qiu L."/>
        </authorList>
    </citation>
    <scope>NUCLEOTIDE SEQUENCE [LARGE SCALE GENOMIC DNA]</scope>
    <source>
        <strain evidence="8 9">4MSK11</strain>
    </source>
</reference>
<keyword evidence="3 6" id="KW-0812">Transmembrane</keyword>
<dbReference type="RefSeq" id="WP_115479934.1">
    <property type="nucleotide sequence ID" value="NZ_QRBF01000012.1"/>
</dbReference>
<dbReference type="PANTHER" id="PTHR36115">
    <property type="entry name" value="PROLINE-RICH ANTIGEN HOMOLOG-RELATED"/>
    <property type="match status" value="1"/>
</dbReference>
<evidence type="ECO:0000256" key="6">
    <source>
        <dbReference type="SAM" id="Phobius"/>
    </source>
</evidence>
<comment type="caution">
    <text evidence="8">The sequence shown here is derived from an EMBL/GenBank/DDBJ whole genome shotgun (WGS) entry which is preliminary data.</text>
</comment>
<evidence type="ECO:0000313" key="8">
    <source>
        <dbReference type="EMBL" id="RDS80006.1"/>
    </source>
</evidence>
<comment type="subcellular location">
    <subcellularLocation>
        <location evidence="1">Cell membrane</location>
        <topology evidence="1">Multi-pass membrane protein</topology>
    </subcellularLocation>
</comment>
<dbReference type="Proteomes" id="UP000255334">
    <property type="component" value="Unassembled WGS sequence"/>
</dbReference>
<keyword evidence="5 6" id="KW-0472">Membrane</keyword>
<accession>A0A370WVF1</accession>
<dbReference type="Pfam" id="PF06271">
    <property type="entry name" value="RDD"/>
    <property type="match status" value="1"/>
</dbReference>
<evidence type="ECO:0000256" key="5">
    <source>
        <dbReference type="ARBA" id="ARBA00023136"/>
    </source>
</evidence>
<evidence type="ECO:0000256" key="4">
    <source>
        <dbReference type="ARBA" id="ARBA00022989"/>
    </source>
</evidence>
<evidence type="ECO:0000259" key="7">
    <source>
        <dbReference type="Pfam" id="PF06271"/>
    </source>
</evidence>
<feature type="transmembrane region" description="Helical" evidence="6">
    <location>
        <begin position="187"/>
        <end position="206"/>
    </location>
</feature>
<dbReference type="InterPro" id="IPR010432">
    <property type="entry name" value="RDD"/>
</dbReference>
<feature type="transmembrane region" description="Helical" evidence="6">
    <location>
        <begin position="53"/>
        <end position="72"/>
    </location>
</feature>
<dbReference type="OrthoDB" id="9787732at2"/>
<feature type="domain" description="RDD" evidence="7">
    <location>
        <begin position="19"/>
        <end position="164"/>
    </location>
</feature>
<organism evidence="8 9">
    <name type="scientific">Dyella psychrodurans</name>
    <dbReference type="NCBI Taxonomy" id="1927960"/>
    <lineage>
        <taxon>Bacteria</taxon>
        <taxon>Pseudomonadati</taxon>
        <taxon>Pseudomonadota</taxon>
        <taxon>Gammaproteobacteria</taxon>
        <taxon>Lysobacterales</taxon>
        <taxon>Rhodanobacteraceae</taxon>
        <taxon>Dyella</taxon>
    </lineage>
</organism>
<dbReference type="EMBL" id="QRBF01000012">
    <property type="protein sequence ID" value="RDS80006.1"/>
    <property type="molecule type" value="Genomic_DNA"/>
</dbReference>
<feature type="transmembrane region" description="Helical" evidence="6">
    <location>
        <begin position="128"/>
        <end position="151"/>
    </location>
</feature>
<keyword evidence="9" id="KW-1185">Reference proteome</keyword>
<evidence type="ECO:0000256" key="3">
    <source>
        <dbReference type="ARBA" id="ARBA00022692"/>
    </source>
</evidence>
<proteinExistence type="predicted"/>